<dbReference type="KEGG" id="buy:D8S85_12545"/>
<evidence type="ECO:0000313" key="2">
    <source>
        <dbReference type="EMBL" id="AZS30292.1"/>
    </source>
</evidence>
<dbReference type="AlphaFoldDB" id="A0A3Q9IPN3"/>
<dbReference type="RefSeq" id="WP_106480950.1">
    <property type="nucleotide sequence ID" value="NZ_CP032819.1"/>
</dbReference>
<organism evidence="2 3">
    <name type="scientific">Butyricimonas faecalis</name>
    <dbReference type="NCBI Taxonomy" id="2093856"/>
    <lineage>
        <taxon>Bacteria</taxon>
        <taxon>Pseudomonadati</taxon>
        <taxon>Bacteroidota</taxon>
        <taxon>Bacteroidia</taxon>
        <taxon>Bacteroidales</taxon>
        <taxon>Odoribacteraceae</taxon>
        <taxon>Butyricimonas</taxon>
    </lineage>
</organism>
<dbReference type="OrthoDB" id="618659at2"/>
<reference evidence="2 3" key="1">
    <citation type="submission" date="2018-10" db="EMBL/GenBank/DDBJ databases">
        <title>Butyricimonas faecalis sp. nov., isolated from human faeces and emended description of the genus Butyricimonas.</title>
        <authorList>
            <person name="Le Roy T."/>
            <person name="Van der Smissen P."/>
            <person name="Paquot A."/>
            <person name="Delzenne N."/>
            <person name="Muccioli G."/>
            <person name="Collet J.-F."/>
            <person name="Cani P.D."/>
        </authorList>
    </citation>
    <scope>NUCLEOTIDE SEQUENCE [LARGE SCALE GENOMIC DNA]</scope>
    <source>
        <strain evidence="2 3">H184</strain>
    </source>
</reference>
<sequence>MKNKIKHVLFLSVILFSVASCIDDKGNYDYTEIEDAIVEIQEVKENGGKISRDRYAELSFNPEIQYQAGSSVDDYNFEWSLYTQQSQKDDDDAYIPKKVIGDQPQLSYRLIDEPDKYYVVLKVTHKKMGSCTDYKFELNINSVVGWIIYDEVASGDGDFQIIRDREIVPELSSIQTGIVRNYFSTANGGKKLQGGKFLGRRNMNNRYDHLYLFKEDGMYKMKAGTYEVITEDYSTLFSTQPAKNAPMALYYPSPMYGQVEVFVNNNEMYTIRWNMLGQEDKYTTPIGAFGTAYKVNPFIAPVPVTGNTVRAVLYNDISNARGQFITINSSGAAGFPRTPDGKFNTGAINMNESMQLKLEYLGQGRDGITCALFKDELNAGKFSLYTADFRDVSKPLALEIYDLGDLQDIDDAKYFTFGTRGDVLFYATTSKVYSYVFDGAVTELLSTPGEEIVSMKLYTHSANEDYSGRMLFVATYDGSVGKVYKIKFNELNGQLDGEIEEYTGFGRIIDMMNKE</sequence>
<dbReference type="Proteomes" id="UP000270673">
    <property type="component" value="Chromosome"/>
</dbReference>
<evidence type="ECO:0000256" key="1">
    <source>
        <dbReference type="SAM" id="SignalP"/>
    </source>
</evidence>
<dbReference type="EMBL" id="CP032819">
    <property type="protein sequence ID" value="AZS30292.1"/>
    <property type="molecule type" value="Genomic_DNA"/>
</dbReference>
<proteinExistence type="predicted"/>
<name>A0A3Q9IPN3_9BACT</name>
<evidence type="ECO:0000313" key="3">
    <source>
        <dbReference type="Proteomes" id="UP000270673"/>
    </source>
</evidence>
<protein>
    <recommendedName>
        <fullName evidence="4">PKD-like family protein</fullName>
    </recommendedName>
</protein>
<dbReference type="PROSITE" id="PS51257">
    <property type="entry name" value="PROKAR_LIPOPROTEIN"/>
    <property type="match status" value="1"/>
</dbReference>
<keyword evidence="3" id="KW-1185">Reference proteome</keyword>
<keyword evidence="1" id="KW-0732">Signal</keyword>
<accession>A0A3Q9IPN3</accession>
<gene>
    <name evidence="2" type="ORF">D8S85_12545</name>
</gene>
<feature type="signal peptide" evidence="1">
    <location>
        <begin position="1"/>
        <end position="22"/>
    </location>
</feature>
<feature type="chain" id="PRO_5018662124" description="PKD-like family protein" evidence="1">
    <location>
        <begin position="23"/>
        <end position="515"/>
    </location>
</feature>
<evidence type="ECO:0008006" key="4">
    <source>
        <dbReference type="Google" id="ProtNLM"/>
    </source>
</evidence>
<dbReference type="Pfam" id="PF16407">
    <property type="entry name" value="PKD_2"/>
    <property type="match status" value="1"/>
</dbReference>
<dbReference type="InterPro" id="IPR032183">
    <property type="entry name" value="PKD-like"/>
</dbReference>